<evidence type="ECO:0000256" key="3">
    <source>
        <dbReference type="SAM" id="MobiDB-lite"/>
    </source>
</evidence>
<feature type="domain" description="EF-hand" evidence="5">
    <location>
        <begin position="168"/>
        <end position="203"/>
    </location>
</feature>
<evidence type="ECO:0000313" key="7">
    <source>
        <dbReference type="Proteomes" id="UP000634206"/>
    </source>
</evidence>
<keyword evidence="4" id="KW-0732">Signal</keyword>
<dbReference type="PROSITE" id="PS00018">
    <property type="entry name" value="EF_HAND_1"/>
    <property type="match status" value="2"/>
</dbReference>
<feature type="chain" id="PRO_5042138448" evidence="4">
    <location>
        <begin position="36"/>
        <end position="302"/>
    </location>
</feature>
<evidence type="ECO:0000313" key="6">
    <source>
        <dbReference type="EMBL" id="MBK1853775.1"/>
    </source>
</evidence>
<protein>
    <submittedName>
        <fullName evidence="6">EF-hand domain-containing protein</fullName>
    </submittedName>
</protein>
<feature type="compositionally biased region" description="Basic and acidic residues" evidence="3">
    <location>
        <begin position="38"/>
        <end position="73"/>
    </location>
</feature>
<proteinExistence type="predicted"/>
<sequence>MKFSIHHYPSVTKTISRFSSLTLCCLLFTPAAVTALEKPDDRPGEELRDGRDGQDGRESREGKKKKRDDDRRGRGSNFKSLDTDTDGYLSFEEFSASERLARIEEEKRRRLFNFLDRNKDAKLEEKELKPRDHGWLSGLLKDFRRLDRDQSDALDLAEFSQAKEVAEKEEDARVAIFKRIDRNKDGVIQREELKGSGRSKSRHDLDFKKYDTNDSGGLDYAEFSKLPFVGRLPDERRRAHFDRIDTDNNGEISRDETRAAPRKSPRPPRLKDEKGPDRPRPPRPDQPGPPEPPAPAEDAPSE</sequence>
<keyword evidence="1" id="KW-0479">Metal-binding</keyword>
<organism evidence="6 7">
    <name type="scientific">Oceaniferula flava</name>
    <dbReference type="NCBI Taxonomy" id="2800421"/>
    <lineage>
        <taxon>Bacteria</taxon>
        <taxon>Pseudomonadati</taxon>
        <taxon>Verrucomicrobiota</taxon>
        <taxon>Verrucomicrobiia</taxon>
        <taxon>Verrucomicrobiales</taxon>
        <taxon>Verrucomicrobiaceae</taxon>
        <taxon>Oceaniferula</taxon>
    </lineage>
</organism>
<dbReference type="EMBL" id="JAENIG010000001">
    <property type="protein sequence ID" value="MBK1853775.1"/>
    <property type="molecule type" value="Genomic_DNA"/>
</dbReference>
<keyword evidence="2" id="KW-0677">Repeat</keyword>
<dbReference type="PROSITE" id="PS50222">
    <property type="entry name" value="EF_HAND_2"/>
    <property type="match status" value="2"/>
</dbReference>
<dbReference type="GO" id="GO:0005509">
    <property type="term" value="F:calcium ion binding"/>
    <property type="evidence" value="ECO:0007669"/>
    <property type="project" value="InterPro"/>
</dbReference>
<feature type="compositionally biased region" description="Basic and acidic residues" evidence="3">
    <location>
        <begin position="269"/>
        <end position="283"/>
    </location>
</feature>
<dbReference type="SUPFAM" id="SSF47473">
    <property type="entry name" value="EF-hand"/>
    <property type="match status" value="2"/>
</dbReference>
<evidence type="ECO:0000259" key="5">
    <source>
        <dbReference type="PROSITE" id="PS50222"/>
    </source>
</evidence>
<dbReference type="InterPro" id="IPR011992">
    <property type="entry name" value="EF-hand-dom_pair"/>
</dbReference>
<accession>A0AAE2S9G5</accession>
<feature type="compositionally biased region" description="Basic and acidic residues" evidence="3">
    <location>
        <begin position="202"/>
        <end position="212"/>
    </location>
</feature>
<reference evidence="6" key="1">
    <citation type="submission" date="2021-01" db="EMBL/GenBank/DDBJ databases">
        <title>Modified the classification status of verrucomicrobia.</title>
        <authorList>
            <person name="Feng X."/>
        </authorList>
    </citation>
    <scope>NUCLEOTIDE SEQUENCE</scope>
    <source>
        <strain evidence="6">5K15</strain>
    </source>
</reference>
<keyword evidence="7" id="KW-1185">Reference proteome</keyword>
<gene>
    <name evidence="6" type="ORF">JIN83_02280</name>
</gene>
<dbReference type="InterPro" id="IPR002048">
    <property type="entry name" value="EF_hand_dom"/>
</dbReference>
<evidence type="ECO:0000256" key="2">
    <source>
        <dbReference type="ARBA" id="ARBA00022737"/>
    </source>
</evidence>
<evidence type="ECO:0000256" key="4">
    <source>
        <dbReference type="SAM" id="SignalP"/>
    </source>
</evidence>
<dbReference type="PANTHER" id="PTHR10827">
    <property type="entry name" value="RETICULOCALBIN"/>
    <property type="match status" value="1"/>
</dbReference>
<dbReference type="Gene3D" id="1.10.238.10">
    <property type="entry name" value="EF-hand"/>
    <property type="match status" value="3"/>
</dbReference>
<dbReference type="AlphaFoldDB" id="A0AAE2S9G5"/>
<feature type="compositionally biased region" description="Pro residues" evidence="3">
    <location>
        <begin position="284"/>
        <end position="295"/>
    </location>
</feature>
<feature type="compositionally biased region" description="Basic and acidic residues" evidence="3">
    <location>
        <begin position="232"/>
        <end position="259"/>
    </location>
</feature>
<feature type="domain" description="EF-hand" evidence="5">
    <location>
        <begin position="232"/>
        <end position="267"/>
    </location>
</feature>
<dbReference type="RefSeq" id="WP_309488373.1">
    <property type="nucleotide sequence ID" value="NZ_JAENIG010000001.1"/>
</dbReference>
<name>A0AAE2S9G5_9BACT</name>
<dbReference type="InterPro" id="IPR018247">
    <property type="entry name" value="EF_Hand_1_Ca_BS"/>
</dbReference>
<feature type="region of interest" description="Disordered" evidence="3">
    <location>
        <begin position="38"/>
        <end position="81"/>
    </location>
</feature>
<evidence type="ECO:0000256" key="1">
    <source>
        <dbReference type="ARBA" id="ARBA00022723"/>
    </source>
</evidence>
<dbReference type="Pfam" id="PF13202">
    <property type="entry name" value="EF-hand_5"/>
    <property type="match status" value="4"/>
</dbReference>
<dbReference type="Proteomes" id="UP000634206">
    <property type="component" value="Unassembled WGS sequence"/>
</dbReference>
<dbReference type="PANTHER" id="PTHR10827:SF98">
    <property type="entry name" value="45 KDA CALCIUM-BINDING PROTEIN"/>
    <property type="match status" value="1"/>
</dbReference>
<feature type="region of interest" description="Disordered" evidence="3">
    <location>
        <begin position="191"/>
        <end position="302"/>
    </location>
</feature>
<feature type="signal peptide" evidence="4">
    <location>
        <begin position="1"/>
        <end position="35"/>
    </location>
</feature>
<comment type="caution">
    <text evidence="6">The sequence shown here is derived from an EMBL/GenBank/DDBJ whole genome shotgun (WGS) entry which is preliminary data.</text>
</comment>